<accession>A0ABP8N8X2</accession>
<dbReference type="InterPro" id="IPR052949">
    <property type="entry name" value="PA_immunity-related"/>
</dbReference>
<keyword evidence="3" id="KW-1185">Reference proteome</keyword>
<dbReference type="PANTHER" id="PTHR42999:SF1">
    <property type="entry name" value="PENTAPEPTIDE REPEAT-CONTAINING PROTEIN"/>
    <property type="match status" value="1"/>
</dbReference>
<keyword evidence="1" id="KW-0175">Coiled coil</keyword>
<dbReference type="EMBL" id="BAABHD010000059">
    <property type="protein sequence ID" value="GAA4461241.1"/>
    <property type="molecule type" value="Genomic_DNA"/>
</dbReference>
<sequence>MVSNKEIFSSIEARIKAATVIIYDQEDISNFGTGFFVAKDKILTCKHVTSSMKKVVVEDTNTPKKWIIKKPSIKYSKKHDLALISLVKPSTENSIILFDQGYEVFDPIVAWGFSLLLQEDPEGKGDEDSFNGKIEAILKQRTHIKFKEGDPVEGFSGSALVSLKTGFAIGIIPYKIEGASGGIALSEKVIFDSFPELITIQEEQKKKTSSEEQKQIKEYENSLSKYYQNTKILNDEHLTLKDIYIDPGVSIFRHSLYEIYNDELQNVDERSLVRDLFINKYNITLNQLLKQWVELQGVNDFFTETSSKNVLFVLAYPGQGKTSSCYRLLYELIDSHYNIIRPIFFIKFRDIIESDLIITDPIKAIYNHLKENVVSLLTEETFYNSILILDGLDELEIFRSPIRSYTEYADKIVSRLAAYNYEEKTIKVIVTSRYYIDLAEVGNRFPIVSINEFTVDQQKSWLNSYTEFAKLFPPKISPIDIDEINSDSLVYSSLKELISQPILLQIIAIVGVYKDDKINKSQIYKRLFTDIVNKVWDNQKRPPLLTGLTPHDLRSVLQKIAFKIYYSGYQYLNKPEFIAILNQGELTTLRLVQTDEDLFRAMMIAFYFKKRHKSDSDDDYKIEFLHKSLSEYLSAEYIWEEIKNKLGNSGVKGAIFSEILFKVFSKFMPLEVISHLKEIINDDKSEQKTYLIKNINNFRATLYEKEFRGPNEELNDIKKSANVFYGYGNLCASLKMDMKADSNFEVSIYLHILDQYLQPLDLSYWSFYDLNLQGFHAPKSIIKSATFTNCVLDRASFRQSDLSETKFINCKLNFVDFYACILYKNDFTSSEINNFAPRVNNFINVNFSECTITDANFHESTLKNVSFDRSKLFKVSFEYTALKNVSFFNATVEKYSFVKVNNFEEVYGLSKEFLLELSKEFDTSKYSIPIKKQIYDHVKGSVPSVKLKDF</sequence>
<evidence type="ECO:0000313" key="2">
    <source>
        <dbReference type="EMBL" id="GAA4461241.1"/>
    </source>
</evidence>
<dbReference type="Pfam" id="PF00805">
    <property type="entry name" value="Pentapeptide"/>
    <property type="match status" value="2"/>
</dbReference>
<organism evidence="2 3">
    <name type="scientific">Nibrella saemangeumensis</name>
    <dbReference type="NCBI Taxonomy" id="1084526"/>
    <lineage>
        <taxon>Bacteria</taxon>
        <taxon>Pseudomonadati</taxon>
        <taxon>Bacteroidota</taxon>
        <taxon>Cytophagia</taxon>
        <taxon>Cytophagales</taxon>
        <taxon>Spirosomataceae</taxon>
        <taxon>Nibrella</taxon>
    </lineage>
</organism>
<evidence type="ECO:0008006" key="4">
    <source>
        <dbReference type="Google" id="ProtNLM"/>
    </source>
</evidence>
<dbReference type="Gene3D" id="2.40.10.10">
    <property type="entry name" value="Trypsin-like serine proteases"/>
    <property type="match status" value="1"/>
</dbReference>
<proteinExistence type="predicted"/>
<dbReference type="SUPFAM" id="SSF52540">
    <property type="entry name" value="P-loop containing nucleoside triphosphate hydrolases"/>
    <property type="match status" value="1"/>
</dbReference>
<reference evidence="3" key="1">
    <citation type="journal article" date="2019" name="Int. J. Syst. Evol. Microbiol.">
        <title>The Global Catalogue of Microorganisms (GCM) 10K type strain sequencing project: providing services to taxonomists for standard genome sequencing and annotation.</title>
        <authorList>
            <consortium name="The Broad Institute Genomics Platform"/>
            <consortium name="The Broad Institute Genome Sequencing Center for Infectious Disease"/>
            <person name="Wu L."/>
            <person name="Ma J."/>
        </authorList>
    </citation>
    <scope>NUCLEOTIDE SEQUENCE [LARGE SCALE GENOMIC DNA]</scope>
    <source>
        <strain evidence="3">JCM 17927</strain>
    </source>
</reference>
<comment type="caution">
    <text evidence="2">The sequence shown here is derived from an EMBL/GenBank/DDBJ whole genome shotgun (WGS) entry which is preliminary data.</text>
</comment>
<evidence type="ECO:0000313" key="3">
    <source>
        <dbReference type="Proteomes" id="UP001501175"/>
    </source>
</evidence>
<dbReference type="SUPFAM" id="SSF50494">
    <property type="entry name" value="Trypsin-like serine proteases"/>
    <property type="match status" value="1"/>
</dbReference>
<dbReference type="Gene3D" id="2.160.20.80">
    <property type="entry name" value="E3 ubiquitin-protein ligase SopA"/>
    <property type="match status" value="1"/>
</dbReference>
<dbReference type="InterPro" id="IPR009003">
    <property type="entry name" value="Peptidase_S1_PA"/>
</dbReference>
<evidence type="ECO:0000256" key="1">
    <source>
        <dbReference type="SAM" id="Coils"/>
    </source>
</evidence>
<feature type="coiled-coil region" evidence="1">
    <location>
        <begin position="202"/>
        <end position="236"/>
    </location>
</feature>
<name>A0ABP8N8X2_9BACT</name>
<dbReference type="RefSeq" id="WP_345245652.1">
    <property type="nucleotide sequence ID" value="NZ_BAABHD010000059.1"/>
</dbReference>
<dbReference type="Proteomes" id="UP001501175">
    <property type="component" value="Unassembled WGS sequence"/>
</dbReference>
<dbReference type="SUPFAM" id="SSF141571">
    <property type="entry name" value="Pentapeptide repeat-like"/>
    <property type="match status" value="1"/>
</dbReference>
<protein>
    <recommendedName>
        <fullName evidence="4">NACHT domain-containing protein</fullName>
    </recommendedName>
</protein>
<dbReference type="InterPro" id="IPR001646">
    <property type="entry name" value="5peptide_repeat"/>
</dbReference>
<gene>
    <name evidence="2" type="ORF">GCM10023189_36590</name>
</gene>
<dbReference type="InterPro" id="IPR043504">
    <property type="entry name" value="Peptidase_S1_PA_chymotrypsin"/>
</dbReference>
<dbReference type="Gene3D" id="3.40.50.300">
    <property type="entry name" value="P-loop containing nucleotide triphosphate hydrolases"/>
    <property type="match status" value="1"/>
</dbReference>
<dbReference type="InterPro" id="IPR027417">
    <property type="entry name" value="P-loop_NTPase"/>
</dbReference>
<dbReference type="Pfam" id="PF13365">
    <property type="entry name" value="Trypsin_2"/>
    <property type="match status" value="1"/>
</dbReference>
<dbReference type="PANTHER" id="PTHR42999">
    <property type="entry name" value="ANTIBIOTIC RESISTANCE PROTEIN MCBG"/>
    <property type="match status" value="1"/>
</dbReference>